<dbReference type="RefSeq" id="WP_342628461.1">
    <property type="nucleotide sequence ID" value="NZ_CP152276.1"/>
</dbReference>
<dbReference type="InterPro" id="IPR057084">
    <property type="entry name" value="Int_N"/>
</dbReference>
<dbReference type="InterPro" id="IPR011010">
    <property type="entry name" value="DNA_brk_join_enz"/>
</dbReference>
<sequence length="150" mass="17201">MGITKRGEGQWFVRIRRRGFIHTETCDSYEHAETRHAEVLADITANRYRDIRRERETTQGDVLGKYLKDVTPTKKGAKQEGNRIKAWMDEDISNLPFISITPRHIADRRNRRIKEGKAPTTVNNSLNLLSAVFKMAATEWGHNVTNLAPA</sequence>
<feature type="domain" description="Core-binding (CB)" evidence="4">
    <location>
        <begin position="57"/>
        <end position="137"/>
    </location>
</feature>
<proteinExistence type="predicted"/>
<name>A0ABZ3D504_9PROT</name>
<keyword evidence="2 3" id="KW-0238">DNA-binding</keyword>
<evidence type="ECO:0000313" key="6">
    <source>
        <dbReference type="Proteomes" id="UP001449795"/>
    </source>
</evidence>
<evidence type="ECO:0000256" key="3">
    <source>
        <dbReference type="PROSITE-ProRule" id="PRU01248"/>
    </source>
</evidence>
<dbReference type="SUPFAM" id="SSF56349">
    <property type="entry name" value="DNA breaking-rejoining enzymes"/>
    <property type="match status" value="1"/>
</dbReference>
<dbReference type="Gene3D" id="1.10.150.130">
    <property type="match status" value="1"/>
</dbReference>
<keyword evidence="1" id="KW-0229">DNA integration</keyword>
<dbReference type="PROSITE" id="PS51900">
    <property type="entry name" value="CB"/>
    <property type="match status" value="1"/>
</dbReference>
<dbReference type="Proteomes" id="UP001449795">
    <property type="component" value="Chromosome"/>
</dbReference>
<accession>A0ABZ3D504</accession>
<gene>
    <name evidence="5" type="ORF">AAC691_21845</name>
</gene>
<dbReference type="EMBL" id="CP152276">
    <property type="protein sequence ID" value="XAE42839.1"/>
    <property type="molecule type" value="Genomic_DNA"/>
</dbReference>
<evidence type="ECO:0000256" key="1">
    <source>
        <dbReference type="ARBA" id="ARBA00022908"/>
    </source>
</evidence>
<dbReference type="InterPro" id="IPR010998">
    <property type="entry name" value="Integrase_recombinase_N"/>
</dbReference>
<dbReference type="InterPro" id="IPR044068">
    <property type="entry name" value="CB"/>
</dbReference>
<protein>
    <recommendedName>
        <fullName evidence="4">Core-binding (CB) domain-containing protein</fullName>
    </recommendedName>
</protein>
<evidence type="ECO:0000259" key="4">
    <source>
        <dbReference type="PROSITE" id="PS51900"/>
    </source>
</evidence>
<evidence type="ECO:0000256" key="2">
    <source>
        <dbReference type="ARBA" id="ARBA00023125"/>
    </source>
</evidence>
<organism evidence="5 6">
    <name type="scientific">Nguyenibacter vanlangensis</name>
    <dbReference type="NCBI Taxonomy" id="1216886"/>
    <lineage>
        <taxon>Bacteria</taxon>
        <taxon>Pseudomonadati</taxon>
        <taxon>Pseudomonadota</taxon>
        <taxon>Alphaproteobacteria</taxon>
        <taxon>Acetobacterales</taxon>
        <taxon>Acetobacteraceae</taxon>
        <taxon>Nguyenibacter</taxon>
    </lineage>
</organism>
<dbReference type="Pfam" id="PF24624">
    <property type="entry name" value="Int_N"/>
    <property type="match status" value="1"/>
</dbReference>
<keyword evidence="6" id="KW-1185">Reference proteome</keyword>
<evidence type="ECO:0000313" key="5">
    <source>
        <dbReference type="EMBL" id="XAE42839.1"/>
    </source>
</evidence>
<reference evidence="5 6" key="1">
    <citation type="submission" date="2024-04" db="EMBL/GenBank/DDBJ databases">
        <title>Complete genome sequence of Nguyenibacter vanlangesis HBCM-1154, a strain capable of nitrogen fixation, IAA production, and phosphorus solubilization isolated from sugarcane soil.</title>
        <authorList>
            <person name="MY HANH P."/>
        </authorList>
    </citation>
    <scope>NUCLEOTIDE SEQUENCE [LARGE SCALE GENOMIC DNA]</scope>
    <source>
        <strain evidence="5 6">HBCM 1154</strain>
    </source>
</reference>